<keyword evidence="1" id="KW-0540">Nuclease</keyword>
<dbReference type="EMBL" id="SIXH01000284">
    <property type="protein sequence ID" value="TBO56876.1"/>
    <property type="molecule type" value="Genomic_DNA"/>
</dbReference>
<comment type="caution">
    <text evidence="1">The sequence shown here is derived from an EMBL/GenBank/DDBJ whole genome shotgun (WGS) entry which is preliminary data.</text>
</comment>
<name>A0A4Q9HPP5_STRKA</name>
<accession>A0A4Q9HPP5</accession>
<dbReference type="RefSeq" id="WP_131125013.1">
    <property type="nucleotide sequence ID" value="NZ_SIXH01000284.1"/>
</dbReference>
<evidence type="ECO:0000313" key="1">
    <source>
        <dbReference type="EMBL" id="TBO56876.1"/>
    </source>
</evidence>
<keyword evidence="1" id="KW-0378">Hydrolase</keyword>
<dbReference type="AlphaFoldDB" id="A0A4Q9HPP5"/>
<sequence length="161" mass="18635">MALEQNLILLCLICHKIVDSEEGAYPVELLKKWKSSHEARISTAFGACSFDRREEARSALQSFLRSNRVTFETFGPHSETAWNPLSDAVEIWRVRVREVIIPNNRMILKILDFNTHLLSSGEMVTLEKFRIHVDEFERKHVFGATSSSVPKFPEEMNEMLR</sequence>
<proteinExistence type="predicted"/>
<evidence type="ECO:0000313" key="2">
    <source>
        <dbReference type="Proteomes" id="UP000292452"/>
    </source>
</evidence>
<gene>
    <name evidence="1" type="ORF">EYS09_25665</name>
</gene>
<keyword evidence="1" id="KW-0255">Endonuclease</keyword>
<keyword evidence="2" id="KW-1185">Reference proteome</keyword>
<dbReference type="Proteomes" id="UP000292452">
    <property type="component" value="Unassembled WGS sequence"/>
</dbReference>
<reference evidence="1 2" key="1">
    <citation type="submission" date="2019-02" db="EMBL/GenBank/DDBJ databases">
        <title>Draft Genome Sequence of Streptomyces sp. AM-2504, identified by 16S rRNA comparative analysis as a Streptomyces Kasugaensis strain.</title>
        <authorList>
            <person name="Napolioni V."/>
            <person name="Giuliodori A.M."/>
            <person name="Spurio R."/>
            <person name="Fabbretti A."/>
        </authorList>
    </citation>
    <scope>NUCLEOTIDE SEQUENCE [LARGE SCALE GENOMIC DNA]</scope>
    <source>
        <strain evidence="1 2">AM-2504</strain>
    </source>
</reference>
<organism evidence="1 2">
    <name type="scientific">Streptomyces kasugaensis</name>
    <dbReference type="NCBI Taxonomy" id="1946"/>
    <lineage>
        <taxon>Bacteria</taxon>
        <taxon>Bacillati</taxon>
        <taxon>Actinomycetota</taxon>
        <taxon>Actinomycetes</taxon>
        <taxon>Kitasatosporales</taxon>
        <taxon>Streptomycetaceae</taxon>
        <taxon>Streptomyces</taxon>
    </lineage>
</organism>
<protein>
    <submittedName>
        <fullName evidence="1">HNH endonuclease</fullName>
    </submittedName>
</protein>
<dbReference type="GO" id="GO:0004519">
    <property type="term" value="F:endonuclease activity"/>
    <property type="evidence" value="ECO:0007669"/>
    <property type="project" value="UniProtKB-KW"/>
</dbReference>